<evidence type="ECO:0000313" key="2">
    <source>
        <dbReference type="EMBL" id="XBY65201.1"/>
    </source>
</evidence>
<dbReference type="EMBL" id="CP158373">
    <property type="protein sequence ID" value="XBY65201.1"/>
    <property type="molecule type" value="Genomic_DNA"/>
</dbReference>
<dbReference type="AlphaFoldDB" id="A0AAU7Y8A0"/>
<name>A0AAU7Y8A0_9PSED</name>
<dbReference type="RefSeq" id="WP_350447805.1">
    <property type="nucleotide sequence ID" value="NZ_CP158373.1"/>
</dbReference>
<evidence type="ECO:0000256" key="1">
    <source>
        <dbReference type="SAM" id="Coils"/>
    </source>
</evidence>
<protein>
    <submittedName>
        <fullName evidence="2">Uncharacterized protein</fullName>
    </submittedName>
</protein>
<feature type="coiled-coil region" evidence="1">
    <location>
        <begin position="113"/>
        <end position="140"/>
    </location>
</feature>
<reference evidence="2" key="1">
    <citation type="submission" date="2023-08" db="EMBL/GenBank/DDBJ databases">
        <title>Increased levels of nutrients transform a symbiont into a lethal pathobiont.</title>
        <authorList>
            <person name="Lachnit T."/>
            <person name="Ulrich L."/>
            <person name="Willmer F.M."/>
            <person name="Hasenbein T."/>
            <person name="Steiner L.X."/>
            <person name="Wolters M."/>
            <person name="Herbst E.M."/>
            <person name="Deines P."/>
        </authorList>
    </citation>
    <scope>NUCLEOTIDE SEQUENCE</scope>
    <source>
        <strain evidence="2">T3</strain>
    </source>
</reference>
<sequence length="146" mass="16054">MRHGKDDRTLDLFSVPQPVLAVPGQGNYSAQVSELVGGILKASDLERPEVAAQMSRLSGDDVSKLMLDAWSSPARMDHNIPLYRVALLEQVCETSQLTDWLVSQRGGRVAYGRDALLAELGRLERAKEEASRMARELRRVLGGSHG</sequence>
<gene>
    <name evidence="2" type="ORF">ABS648_05385</name>
</gene>
<organism evidence="2">
    <name type="scientific">Pseudomonas solani</name>
    <dbReference type="NCBI Taxonomy" id="2731552"/>
    <lineage>
        <taxon>Bacteria</taxon>
        <taxon>Pseudomonadati</taxon>
        <taxon>Pseudomonadota</taxon>
        <taxon>Gammaproteobacteria</taxon>
        <taxon>Pseudomonadales</taxon>
        <taxon>Pseudomonadaceae</taxon>
        <taxon>Pseudomonas</taxon>
    </lineage>
</organism>
<keyword evidence="1" id="KW-0175">Coiled coil</keyword>
<proteinExistence type="predicted"/>
<accession>A0AAU7Y8A0</accession>